<dbReference type="EMBL" id="JAGRRH010000017">
    <property type="protein sequence ID" value="KAG7352866.1"/>
    <property type="molecule type" value="Genomic_DNA"/>
</dbReference>
<sequence>MRIFNEDTSSCREEQPQHQVARKLFDSFSSLDHNDDHVMTPGMAATPSVKGFMREIQAVLLWSSVSLLFRLFIGISIGLASHGQESISDSTTTETTVTNIASSPVFFVANFLLYWLPVKVLTNQCPGFYFSSAAILLWIRDKTGVFPNLPIRCCEYMLGRLGLRELVVVSVIHFSTFYSVGFFVRQSFSPESSSLMLESVDYDDAGNLWIVMLFRQVFITSVFVVSLLVVPILLQLNKIPRWTLVFLLYPLYQYSVGKSGGGEFFSPNALVSLDALGGRPFSPWWRVCGPIIGGLVGGLVMNRYFPDESTGKHIKD</sequence>
<evidence type="ECO:0000313" key="3">
    <source>
        <dbReference type="Proteomes" id="UP000693970"/>
    </source>
</evidence>
<evidence type="ECO:0000313" key="2">
    <source>
        <dbReference type="EMBL" id="KAG7352866.1"/>
    </source>
</evidence>
<organism evidence="2 3">
    <name type="scientific">Nitzschia inconspicua</name>
    <dbReference type="NCBI Taxonomy" id="303405"/>
    <lineage>
        <taxon>Eukaryota</taxon>
        <taxon>Sar</taxon>
        <taxon>Stramenopiles</taxon>
        <taxon>Ochrophyta</taxon>
        <taxon>Bacillariophyta</taxon>
        <taxon>Bacillariophyceae</taxon>
        <taxon>Bacillariophycidae</taxon>
        <taxon>Bacillariales</taxon>
        <taxon>Bacillariaceae</taxon>
        <taxon>Nitzschia</taxon>
    </lineage>
</organism>
<name>A0A9K3L131_9STRA</name>
<accession>A0A9K3L131</accession>
<evidence type="ECO:0000256" key="1">
    <source>
        <dbReference type="SAM" id="Phobius"/>
    </source>
</evidence>
<feature type="transmembrane region" description="Helical" evidence="1">
    <location>
        <begin position="166"/>
        <end position="188"/>
    </location>
</feature>
<dbReference type="AlphaFoldDB" id="A0A9K3L131"/>
<keyword evidence="1" id="KW-0472">Membrane</keyword>
<feature type="transmembrane region" description="Helical" evidence="1">
    <location>
        <begin position="100"/>
        <end position="116"/>
    </location>
</feature>
<keyword evidence="3" id="KW-1185">Reference proteome</keyword>
<reference evidence="2" key="1">
    <citation type="journal article" date="2021" name="Sci. Rep.">
        <title>Diploid genomic architecture of Nitzschia inconspicua, an elite biomass production diatom.</title>
        <authorList>
            <person name="Oliver A."/>
            <person name="Podell S."/>
            <person name="Pinowska A."/>
            <person name="Traller J.C."/>
            <person name="Smith S.R."/>
            <person name="McClure R."/>
            <person name="Beliaev A."/>
            <person name="Bohutskyi P."/>
            <person name="Hill E.A."/>
            <person name="Rabines A."/>
            <person name="Zheng H."/>
            <person name="Allen L.Z."/>
            <person name="Kuo A."/>
            <person name="Grigoriev I.V."/>
            <person name="Allen A.E."/>
            <person name="Hazlebeck D."/>
            <person name="Allen E.E."/>
        </authorList>
    </citation>
    <scope>NUCLEOTIDE SEQUENCE</scope>
    <source>
        <strain evidence="2">Hildebrandi</strain>
    </source>
</reference>
<feature type="transmembrane region" description="Helical" evidence="1">
    <location>
        <begin position="59"/>
        <end position="80"/>
    </location>
</feature>
<comment type="caution">
    <text evidence="2">The sequence shown here is derived from an EMBL/GenBank/DDBJ whole genome shotgun (WGS) entry which is preliminary data.</text>
</comment>
<gene>
    <name evidence="2" type="ORF">IV203_008914</name>
</gene>
<protein>
    <submittedName>
        <fullName evidence="2">Uncharacterized protein</fullName>
    </submittedName>
</protein>
<proteinExistence type="predicted"/>
<keyword evidence="1" id="KW-1133">Transmembrane helix</keyword>
<reference evidence="2" key="2">
    <citation type="submission" date="2021-04" db="EMBL/GenBank/DDBJ databases">
        <authorList>
            <person name="Podell S."/>
        </authorList>
    </citation>
    <scope>NUCLEOTIDE SEQUENCE</scope>
    <source>
        <strain evidence="2">Hildebrandi</strain>
    </source>
</reference>
<dbReference type="Proteomes" id="UP000693970">
    <property type="component" value="Unassembled WGS sequence"/>
</dbReference>
<feature type="transmembrane region" description="Helical" evidence="1">
    <location>
        <begin position="208"/>
        <end position="234"/>
    </location>
</feature>
<keyword evidence="1" id="KW-0812">Transmembrane</keyword>